<keyword evidence="2" id="KW-1185">Reference proteome</keyword>
<sequence>MVLGTTSLFGHGLLDFNPVKAFPNVVLTWIWFPGFSGFLYKRSVLEQIGSLVDKQLISHVLVNDKFQIIEFKALLAICFAYGQYGHVKGSCPFEMVKLNLYSKKDKTIPLKENVDDGGGFLRPLDDCRIKAMSSMASLIKTQVELGIDVDVRNTEAQIGGVRPTFAC</sequence>
<evidence type="ECO:0000313" key="2">
    <source>
        <dbReference type="Proteomes" id="UP000828251"/>
    </source>
</evidence>
<dbReference type="Proteomes" id="UP000828251">
    <property type="component" value="Unassembled WGS sequence"/>
</dbReference>
<gene>
    <name evidence="1" type="ORF">J1N35_025229</name>
</gene>
<name>A0A9D3ZXG4_9ROSI</name>
<protein>
    <recommendedName>
        <fullName evidence="3">DUF4283 domain-containing protein</fullName>
    </recommendedName>
</protein>
<evidence type="ECO:0008006" key="3">
    <source>
        <dbReference type="Google" id="ProtNLM"/>
    </source>
</evidence>
<dbReference type="AlphaFoldDB" id="A0A9D3ZXG4"/>
<dbReference type="EMBL" id="JAIQCV010000008">
    <property type="protein sequence ID" value="KAH1072901.1"/>
    <property type="molecule type" value="Genomic_DNA"/>
</dbReference>
<dbReference type="OrthoDB" id="994761at2759"/>
<organism evidence="1 2">
    <name type="scientific">Gossypium stocksii</name>
    <dbReference type="NCBI Taxonomy" id="47602"/>
    <lineage>
        <taxon>Eukaryota</taxon>
        <taxon>Viridiplantae</taxon>
        <taxon>Streptophyta</taxon>
        <taxon>Embryophyta</taxon>
        <taxon>Tracheophyta</taxon>
        <taxon>Spermatophyta</taxon>
        <taxon>Magnoliopsida</taxon>
        <taxon>eudicotyledons</taxon>
        <taxon>Gunneridae</taxon>
        <taxon>Pentapetalae</taxon>
        <taxon>rosids</taxon>
        <taxon>malvids</taxon>
        <taxon>Malvales</taxon>
        <taxon>Malvaceae</taxon>
        <taxon>Malvoideae</taxon>
        <taxon>Gossypium</taxon>
    </lineage>
</organism>
<proteinExistence type="predicted"/>
<reference evidence="1 2" key="1">
    <citation type="journal article" date="2021" name="Plant Biotechnol. J.">
        <title>Multi-omics assisted identification of the key and species-specific regulatory components of drought-tolerant mechanisms in Gossypium stocksii.</title>
        <authorList>
            <person name="Yu D."/>
            <person name="Ke L."/>
            <person name="Zhang D."/>
            <person name="Wu Y."/>
            <person name="Sun Y."/>
            <person name="Mei J."/>
            <person name="Sun J."/>
            <person name="Sun Y."/>
        </authorList>
    </citation>
    <scope>NUCLEOTIDE SEQUENCE [LARGE SCALE GENOMIC DNA]</scope>
    <source>
        <strain evidence="2">cv. E1</strain>
        <tissue evidence="1">Leaf</tissue>
    </source>
</reference>
<accession>A0A9D3ZXG4</accession>
<comment type="caution">
    <text evidence="1">The sequence shown here is derived from an EMBL/GenBank/DDBJ whole genome shotgun (WGS) entry which is preliminary data.</text>
</comment>
<evidence type="ECO:0000313" key="1">
    <source>
        <dbReference type="EMBL" id="KAH1072901.1"/>
    </source>
</evidence>